<dbReference type="PANTHER" id="PTHR10887">
    <property type="entry name" value="DNA2/NAM7 HELICASE FAMILY"/>
    <property type="match status" value="1"/>
</dbReference>
<feature type="domain" description="DNA2/NAM7 helicase helicase" evidence="1">
    <location>
        <begin position="497"/>
        <end position="781"/>
    </location>
</feature>
<evidence type="ECO:0008006" key="5">
    <source>
        <dbReference type="Google" id="ProtNLM"/>
    </source>
</evidence>
<organism evidence="3 4">
    <name type="scientific">Polychaeton citri CBS 116435</name>
    <dbReference type="NCBI Taxonomy" id="1314669"/>
    <lineage>
        <taxon>Eukaryota</taxon>
        <taxon>Fungi</taxon>
        <taxon>Dikarya</taxon>
        <taxon>Ascomycota</taxon>
        <taxon>Pezizomycotina</taxon>
        <taxon>Dothideomycetes</taxon>
        <taxon>Dothideomycetidae</taxon>
        <taxon>Capnodiales</taxon>
        <taxon>Capnodiaceae</taxon>
        <taxon>Polychaeton</taxon>
    </lineage>
</organism>
<dbReference type="GO" id="GO:0004386">
    <property type="term" value="F:helicase activity"/>
    <property type="evidence" value="ECO:0007669"/>
    <property type="project" value="InterPro"/>
</dbReference>
<evidence type="ECO:0000313" key="3">
    <source>
        <dbReference type="EMBL" id="KAF2725750.1"/>
    </source>
</evidence>
<dbReference type="Pfam" id="PF13086">
    <property type="entry name" value="AAA_11"/>
    <property type="match status" value="1"/>
</dbReference>
<dbReference type="InterPro" id="IPR041679">
    <property type="entry name" value="DNA2/NAM7-like_C"/>
</dbReference>
<evidence type="ECO:0000259" key="2">
    <source>
        <dbReference type="Pfam" id="PF13087"/>
    </source>
</evidence>
<dbReference type="Pfam" id="PF13087">
    <property type="entry name" value="AAA_12"/>
    <property type="match status" value="1"/>
</dbReference>
<dbReference type="PANTHER" id="PTHR10887:SF495">
    <property type="entry name" value="HELICASE SENATAXIN ISOFORM X1-RELATED"/>
    <property type="match status" value="1"/>
</dbReference>
<name>A0A9P4QGC6_9PEZI</name>
<dbReference type="Gene3D" id="3.40.50.300">
    <property type="entry name" value="P-loop containing nucleotide triphosphate hydrolases"/>
    <property type="match status" value="2"/>
</dbReference>
<dbReference type="InterPro" id="IPR027417">
    <property type="entry name" value="P-loop_NTPase"/>
</dbReference>
<dbReference type="EMBL" id="MU003766">
    <property type="protein sequence ID" value="KAF2725750.1"/>
    <property type="molecule type" value="Genomic_DNA"/>
</dbReference>
<dbReference type="AlphaFoldDB" id="A0A9P4QGC6"/>
<feature type="domain" description="DNA2/NAM7 helicase-like C-terminal" evidence="2">
    <location>
        <begin position="802"/>
        <end position="1017"/>
    </location>
</feature>
<protein>
    <recommendedName>
        <fullName evidence="5">DNA2/NAM7 helicase-like C-terminal domain-containing protein</fullName>
    </recommendedName>
</protein>
<dbReference type="Proteomes" id="UP000799441">
    <property type="component" value="Unassembled WGS sequence"/>
</dbReference>
<keyword evidence="4" id="KW-1185">Reference proteome</keyword>
<dbReference type="InterPro" id="IPR041677">
    <property type="entry name" value="DNA2/NAM7_AAA_11"/>
</dbReference>
<dbReference type="InterPro" id="IPR045055">
    <property type="entry name" value="DNA2/NAM7-like"/>
</dbReference>
<sequence length="1055" mass="119780">MWMQKIVEKYQRTESHALCSSQPCTPASHSPVTFSGTNALDHHCLVVDAVTKRRVDADTTLAALYQLDDPTIDNTLLRNLTREAQPESACAVNLPDLLQFYPPCSDPSTDYRFTVTFDKLLIAPVLRLRCWVKRGSYDHAISLDFHFVDSGEHAPALECFQWFAGNVSWSNAEQHGITFTSKGATVSGLNFAESGMSEPQNEVVNALRQLAKVGSPKKIKLRLFEPAPTITELRHLLPGGSSKLLSSLQMDEYSALGTTQEVLACDHKNMKKPEQLMSLGFPMVPLECNHTFSTLKEAAVQLSYSAYLSDIEAREALALWAKVHHSGRLMRVGTIAVLAVNFSQHGTLGNARNSVKYRLPSQLYVDMYFSVARGLDTCYQGYLMPDLPTLPAHDAYFVITSKSAEHFGEQLSRSMLEEPTLLFDVKIRPSMPLFGLRSQLQAVKDICRTENSRWHPILLNQIHEDMPEVNLAQVEDLAQDIIVYERLRLRNFVPNWNKEQLSVIEGIERTKGGCMVVMGPAGTGKTLLQQALAIYFWKLGYHVLAVTPANSNADHLTRIMAKLNEPHLRFHRLYPSSCDLGPEGLNGERGDVSADMNTYTEIQFALKRLKDHQHDRTGARDFDLERAVIDEADKGENRERLTLLKQPPASLKHLGVAVDVWGIFRNCLHQIRMGEFDQGDLNTLHRYAWAFRECKAHIIRITRFIITTTGNCRATELLEKFGRDVQTGYVNMKQMVVFIDEACKDTEVNLWSAIICREWASKVRGCIMFGDDKQLKPTNVSSRGDLEFNPWNDRLELPLPVRLAEQGFPIIELKEQMRMHRAIADFPNRMFYDSRLRNGVGTNRTLATAMPGLHMMLMSIMAPTITDPAERLDLNAWARDEQCRVQWVEVQGEIEQHPRTKSVKVAAHAEVFFQDIFPKLHLYFGDTMEEHVMVICAYSYALHHWSALASRKAKELGLPTKHLPRIVMLDASQGQESFMVIFDGSLQFADRLGFLLDAGRCNVATTRAQGVFWMIGGRMSYRRRSKPTLEGNMYFPLYRKELEEKNMLHLWNQKD</sequence>
<dbReference type="OrthoDB" id="6513042at2759"/>
<proteinExistence type="predicted"/>
<comment type="caution">
    <text evidence="3">The sequence shown here is derived from an EMBL/GenBank/DDBJ whole genome shotgun (WGS) entry which is preliminary data.</text>
</comment>
<reference evidence="3" key="1">
    <citation type="journal article" date="2020" name="Stud. Mycol.">
        <title>101 Dothideomycetes genomes: a test case for predicting lifestyles and emergence of pathogens.</title>
        <authorList>
            <person name="Haridas S."/>
            <person name="Albert R."/>
            <person name="Binder M."/>
            <person name="Bloem J."/>
            <person name="Labutti K."/>
            <person name="Salamov A."/>
            <person name="Andreopoulos B."/>
            <person name="Baker S."/>
            <person name="Barry K."/>
            <person name="Bills G."/>
            <person name="Bluhm B."/>
            <person name="Cannon C."/>
            <person name="Castanera R."/>
            <person name="Culley D."/>
            <person name="Daum C."/>
            <person name="Ezra D."/>
            <person name="Gonzalez J."/>
            <person name="Henrissat B."/>
            <person name="Kuo A."/>
            <person name="Liang C."/>
            <person name="Lipzen A."/>
            <person name="Lutzoni F."/>
            <person name="Magnuson J."/>
            <person name="Mondo S."/>
            <person name="Nolan M."/>
            <person name="Ohm R."/>
            <person name="Pangilinan J."/>
            <person name="Park H.-J."/>
            <person name="Ramirez L."/>
            <person name="Alfaro M."/>
            <person name="Sun H."/>
            <person name="Tritt A."/>
            <person name="Yoshinaga Y."/>
            <person name="Zwiers L.-H."/>
            <person name="Turgeon B."/>
            <person name="Goodwin S."/>
            <person name="Spatafora J."/>
            <person name="Crous P."/>
            <person name="Grigoriev I."/>
        </authorList>
    </citation>
    <scope>NUCLEOTIDE SEQUENCE</scope>
    <source>
        <strain evidence="3">CBS 116435</strain>
    </source>
</reference>
<evidence type="ECO:0000313" key="4">
    <source>
        <dbReference type="Proteomes" id="UP000799441"/>
    </source>
</evidence>
<dbReference type="SUPFAM" id="SSF52540">
    <property type="entry name" value="P-loop containing nucleoside triphosphate hydrolases"/>
    <property type="match status" value="1"/>
</dbReference>
<gene>
    <name evidence="3" type="ORF">K431DRAFT_299492</name>
</gene>
<evidence type="ECO:0000259" key="1">
    <source>
        <dbReference type="Pfam" id="PF13086"/>
    </source>
</evidence>
<accession>A0A9P4QGC6</accession>